<dbReference type="HOGENOM" id="CLU_1290800_0_0_1"/>
<proteinExistence type="predicted"/>
<evidence type="ECO:0000313" key="2">
    <source>
        <dbReference type="EnsemblPlants" id="OPUNC01G39620.1"/>
    </source>
</evidence>
<organism evidence="2">
    <name type="scientific">Oryza punctata</name>
    <name type="common">Red rice</name>
    <dbReference type="NCBI Taxonomy" id="4537"/>
    <lineage>
        <taxon>Eukaryota</taxon>
        <taxon>Viridiplantae</taxon>
        <taxon>Streptophyta</taxon>
        <taxon>Embryophyta</taxon>
        <taxon>Tracheophyta</taxon>
        <taxon>Spermatophyta</taxon>
        <taxon>Magnoliopsida</taxon>
        <taxon>Liliopsida</taxon>
        <taxon>Poales</taxon>
        <taxon>Poaceae</taxon>
        <taxon>BOP clade</taxon>
        <taxon>Oryzoideae</taxon>
        <taxon>Oryzeae</taxon>
        <taxon>Oryzinae</taxon>
        <taxon>Oryza</taxon>
    </lineage>
</organism>
<evidence type="ECO:0000313" key="3">
    <source>
        <dbReference type="Proteomes" id="UP000026962"/>
    </source>
</evidence>
<dbReference type="Gramene" id="OPUNC01G39620.1">
    <property type="protein sequence ID" value="OPUNC01G39620.1"/>
    <property type="gene ID" value="OPUNC01G39620"/>
</dbReference>
<dbReference type="EnsemblPlants" id="OPUNC01G39620.1">
    <property type="protein sequence ID" value="OPUNC01G39620.1"/>
    <property type="gene ID" value="OPUNC01G39620"/>
</dbReference>
<sequence>MSPEPCNSISYCSHFPAAQPSADSDTAARFNDYLYTNQLPLLHYDVNEAAFDDNEVLQGHQDGLLQLAVSTAVPPWPPAQAAVDVVGSAVGGDWRHRRRQRQLPCEGGRASGGGCEAFFLAASIKSKFQITERHNEDHLNANRIEETNKKLGKTDKKKTDPDLSSPSTTGRHPTSSKIRRPELVDVGLGAPAGEQQPRNEGLGGRRCLRTPLLP</sequence>
<name>A0A0E0JSD6_ORYPU</name>
<accession>A0A0E0JSD6</accession>
<reference evidence="2" key="2">
    <citation type="submission" date="2018-05" db="EMBL/GenBank/DDBJ databases">
        <title>OpunRS2 (Oryza punctata Reference Sequence Version 2).</title>
        <authorList>
            <person name="Zhang J."/>
            <person name="Kudrna D."/>
            <person name="Lee S."/>
            <person name="Talag J."/>
            <person name="Welchert J."/>
            <person name="Wing R.A."/>
        </authorList>
    </citation>
    <scope>NUCLEOTIDE SEQUENCE [LARGE SCALE GENOMIC DNA]</scope>
</reference>
<dbReference type="Proteomes" id="UP000026962">
    <property type="component" value="Chromosome 1"/>
</dbReference>
<keyword evidence="3" id="KW-1185">Reference proteome</keyword>
<protein>
    <submittedName>
        <fullName evidence="2">Uncharacterized protein</fullName>
    </submittedName>
</protein>
<feature type="region of interest" description="Disordered" evidence="1">
    <location>
        <begin position="139"/>
        <end position="214"/>
    </location>
</feature>
<reference evidence="2" key="1">
    <citation type="submission" date="2015-04" db="UniProtKB">
        <authorList>
            <consortium name="EnsemblPlants"/>
        </authorList>
    </citation>
    <scope>IDENTIFICATION</scope>
</reference>
<evidence type="ECO:0000256" key="1">
    <source>
        <dbReference type="SAM" id="MobiDB-lite"/>
    </source>
</evidence>
<dbReference type="AlphaFoldDB" id="A0A0E0JSD6"/>
<feature type="compositionally biased region" description="Basic and acidic residues" evidence="1">
    <location>
        <begin position="139"/>
        <end position="161"/>
    </location>
</feature>